<evidence type="ECO:0000313" key="1">
    <source>
        <dbReference type="EMBL" id="EPG72441.1"/>
    </source>
</evidence>
<gene>
    <name evidence="1" type="ORF">LEP1GSC058_0203</name>
</gene>
<dbReference type="AlphaFoldDB" id="S3UPW2"/>
<accession>S3UPW2</accession>
<evidence type="ECO:0000313" key="2">
    <source>
        <dbReference type="Proteomes" id="UP000014540"/>
    </source>
</evidence>
<dbReference type="EMBL" id="AKWZ02000012">
    <property type="protein sequence ID" value="EPG72441.1"/>
    <property type="molecule type" value="Genomic_DNA"/>
</dbReference>
<proteinExistence type="predicted"/>
<protein>
    <submittedName>
        <fullName evidence="1">Uncharacterized protein</fullName>
    </submittedName>
</protein>
<dbReference type="Proteomes" id="UP000014540">
    <property type="component" value="Unassembled WGS sequence"/>
</dbReference>
<dbReference type="RefSeq" id="WP_016551431.1">
    <property type="nucleotide sequence ID" value="NZ_AKWZ02000012.1"/>
</dbReference>
<keyword evidence="2" id="KW-1185">Reference proteome</keyword>
<dbReference type="OrthoDB" id="9342858at2"/>
<reference evidence="1" key="1">
    <citation type="submission" date="2013-04" db="EMBL/GenBank/DDBJ databases">
        <authorList>
            <person name="Harkins D.M."/>
            <person name="Durkin A.S."/>
            <person name="Selengut J.D."/>
            <person name="Sanka R."/>
            <person name="DePew J."/>
            <person name="Purushe J."/>
            <person name="Ahmed A."/>
            <person name="van der Linden H."/>
            <person name="Goris M.G.A."/>
            <person name="Hartskeerl R.A."/>
            <person name="Vinetz J.M."/>
            <person name="Sutton G.G."/>
            <person name="Nelson W.C."/>
            <person name="Fouts D.E."/>
        </authorList>
    </citation>
    <scope>NUCLEOTIDE SEQUENCE [LARGE SCALE GENOMIC DNA]</scope>
    <source>
        <strain evidence="1">BUT 6</strain>
    </source>
</reference>
<name>S3UPW2_9LEPT</name>
<comment type="caution">
    <text evidence="1">The sequence shown here is derived from an EMBL/GenBank/DDBJ whole genome shotgun (WGS) entry which is preliminary data.</text>
</comment>
<dbReference type="STRING" id="1193011.LEP1GSC058_0203"/>
<sequence length="351" mass="40103">MDEPEKTFDTSSTDMLVKGIYSPLAFEEGFYRKDLIKLVTKKILNRISGLDDSISKWNKRGRFNYSGKNLQGQEISGKTSFSEVENILKKNRQYLHSEGGPPELLPTWMDSSLAVKLNFYFPENGSEKSLTIELNTKGSHNYPILPNIDREGIALSSTLSTLEQMLYSSRTDLVLHAAHMFSNENDYWLEKLITFLNTAVSLIENMLIMLYYKGKHDGQLFGWKFDEEVVGGTIYVRLVDKIKWIYQITGKHLPDITSEMNALTELKAVRNHLNHFDPPTFACTIEDVANWINKGFLISNLALKIRETTMSSISPNLIKLLLAPPVKYVPHDPGKVRYKQVDSGYRSCFKK</sequence>
<organism evidence="1 2">
    <name type="scientific">Leptospira fainei serovar Hurstbridge str. BUT 6</name>
    <dbReference type="NCBI Taxonomy" id="1193011"/>
    <lineage>
        <taxon>Bacteria</taxon>
        <taxon>Pseudomonadati</taxon>
        <taxon>Spirochaetota</taxon>
        <taxon>Spirochaetia</taxon>
        <taxon>Leptospirales</taxon>
        <taxon>Leptospiraceae</taxon>
        <taxon>Leptospira</taxon>
    </lineage>
</organism>